<evidence type="ECO:0000256" key="11">
    <source>
        <dbReference type="ARBA" id="ARBA00023136"/>
    </source>
</evidence>
<organism evidence="15">
    <name type="scientific">Eutreptiella gymnastica</name>
    <dbReference type="NCBI Taxonomy" id="73025"/>
    <lineage>
        <taxon>Eukaryota</taxon>
        <taxon>Discoba</taxon>
        <taxon>Euglenozoa</taxon>
        <taxon>Euglenida</taxon>
        <taxon>Spirocuta</taxon>
        <taxon>Euglenophyceae</taxon>
        <taxon>Eutreptiales</taxon>
        <taxon>Eutreptiaceae</taxon>
        <taxon>Eutreptiella</taxon>
    </lineage>
</organism>
<proteinExistence type="inferred from homology"/>
<evidence type="ECO:0000256" key="7">
    <source>
        <dbReference type="ARBA" id="ARBA00022692"/>
    </source>
</evidence>
<evidence type="ECO:0000256" key="8">
    <source>
        <dbReference type="ARBA" id="ARBA00022741"/>
    </source>
</evidence>
<comment type="subcellular location">
    <subcellularLocation>
        <location evidence="1">Membrane</location>
        <topology evidence="1">Single-pass type II membrane protein</topology>
    </subcellularLocation>
</comment>
<keyword evidence="8" id="KW-0547">Nucleotide-binding</keyword>
<keyword evidence="10 13" id="KW-1133">Transmembrane helix</keyword>
<dbReference type="Gene3D" id="3.90.550.50">
    <property type="match status" value="1"/>
</dbReference>
<evidence type="ECO:0000256" key="5">
    <source>
        <dbReference type="ARBA" id="ARBA00022676"/>
    </source>
</evidence>
<keyword evidence="9" id="KW-0735">Signal-anchor</keyword>
<evidence type="ECO:0000256" key="3">
    <source>
        <dbReference type="ARBA" id="ARBA00006462"/>
    </source>
</evidence>
<evidence type="ECO:0000259" key="14">
    <source>
        <dbReference type="Pfam" id="PF02434"/>
    </source>
</evidence>
<feature type="region of interest" description="Disordered" evidence="12">
    <location>
        <begin position="78"/>
        <end position="102"/>
    </location>
</feature>
<evidence type="ECO:0000256" key="4">
    <source>
        <dbReference type="ARBA" id="ARBA00012557"/>
    </source>
</evidence>
<sequence length="410" mass="45646">MPPAQSSNLRDRLSLWRWAICILLVTVASSIFYHPNGGKNLALKSVPHRSPLSIVHHDPDSNATKNTEFILGAQLSSSTPTISTTNHTPRNSTPTTSDKVPMVARTDDDDEFAREHKMVPISDICIVVMTFSGHHRWTQKTDASWLRHTRHFFVGDVAYDNPSTIAVPKPPGHQGGNNPSEHRWIPAVSHANATCRPFKWLLLVDDDTYLVMSNMRKVLFKQDPQLPWYLGYAHPPVKGKKFHAACLKAAARKRSTKPSCCFSPAGGPCHADASYQDAGKPCYVHRRADGHYAMRKTHDNDTTVYPTAAFWHYGGAGSALSVGLLDSISHQDWLECGRIMVCEGGDKRVGTCIQNLANITITNLKGLSSHLPLHPLSQLLPEALSWHKVEPLMAREFYRMEKKILLNITA</sequence>
<feature type="compositionally biased region" description="Polar residues" evidence="12">
    <location>
        <begin position="78"/>
        <end position="98"/>
    </location>
</feature>
<keyword evidence="7 13" id="KW-0812">Transmembrane</keyword>
<dbReference type="AlphaFoldDB" id="A0A7S4CAA2"/>
<accession>A0A7S4CAA2</accession>
<dbReference type="GO" id="GO:0000166">
    <property type="term" value="F:nucleotide binding"/>
    <property type="evidence" value="ECO:0007669"/>
    <property type="project" value="UniProtKB-KW"/>
</dbReference>
<reference evidence="15" key="1">
    <citation type="submission" date="2021-01" db="EMBL/GenBank/DDBJ databases">
        <authorList>
            <person name="Corre E."/>
            <person name="Pelletier E."/>
            <person name="Niang G."/>
            <person name="Scheremetjew M."/>
            <person name="Finn R."/>
            <person name="Kale V."/>
            <person name="Holt S."/>
            <person name="Cochrane G."/>
            <person name="Meng A."/>
            <person name="Brown T."/>
            <person name="Cohen L."/>
        </authorList>
    </citation>
    <scope>NUCLEOTIDE SEQUENCE</scope>
    <source>
        <strain evidence="15">CCMP1594</strain>
    </source>
</reference>
<dbReference type="EMBL" id="HBJA01006834">
    <property type="protein sequence ID" value="CAE0791060.1"/>
    <property type="molecule type" value="Transcribed_RNA"/>
</dbReference>
<dbReference type="InterPro" id="IPR003378">
    <property type="entry name" value="Fringe-like_glycosylTrfase"/>
</dbReference>
<comment type="similarity">
    <text evidence="3">Belongs to the glycosyltransferase 31 family. Beta3-Gal-T subfamily.</text>
</comment>
<dbReference type="Pfam" id="PF02434">
    <property type="entry name" value="Fringe"/>
    <property type="match status" value="1"/>
</dbReference>
<name>A0A7S4CAA2_9EUGL</name>
<evidence type="ECO:0000256" key="10">
    <source>
        <dbReference type="ARBA" id="ARBA00022989"/>
    </source>
</evidence>
<dbReference type="PANTHER" id="PTHR23033">
    <property type="entry name" value="BETA1,3-GALACTOSYLTRANSFERASE"/>
    <property type="match status" value="1"/>
</dbReference>
<keyword evidence="11 13" id="KW-0472">Membrane</keyword>
<evidence type="ECO:0000313" key="15">
    <source>
        <dbReference type="EMBL" id="CAE0791060.1"/>
    </source>
</evidence>
<keyword evidence="6" id="KW-0808">Transferase</keyword>
<evidence type="ECO:0000256" key="1">
    <source>
        <dbReference type="ARBA" id="ARBA00004606"/>
    </source>
</evidence>
<dbReference type="GO" id="GO:0016020">
    <property type="term" value="C:membrane"/>
    <property type="evidence" value="ECO:0007669"/>
    <property type="project" value="UniProtKB-SubCell"/>
</dbReference>
<dbReference type="InterPro" id="IPR026050">
    <property type="entry name" value="C1GALT1/C1GALT1_chp1"/>
</dbReference>
<keyword evidence="5" id="KW-0328">Glycosyltransferase</keyword>
<protein>
    <recommendedName>
        <fullName evidence="4">N-acetylgalactosaminide beta-1,3-galactosyltransferase</fullName>
        <ecNumber evidence="4">2.4.1.122</ecNumber>
    </recommendedName>
</protein>
<feature type="transmembrane region" description="Helical" evidence="13">
    <location>
        <begin position="15"/>
        <end position="34"/>
    </location>
</feature>
<evidence type="ECO:0000256" key="12">
    <source>
        <dbReference type="SAM" id="MobiDB-lite"/>
    </source>
</evidence>
<gene>
    <name evidence="15" type="ORF">EGYM00163_LOCUS2174</name>
</gene>
<evidence type="ECO:0000256" key="13">
    <source>
        <dbReference type="SAM" id="Phobius"/>
    </source>
</evidence>
<dbReference type="EC" id="2.4.1.122" evidence="4"/>
<evidence type="ECO:0000256" key="6">
    <source>
        <dbReference type="ARBA" id="ARBA00022679"/>
    </source>
</evidence>
<feature type="domain" description="Fringe-like glycosyltransferase" evidence="14">
    <location>
        <begin position="196"/>
        <end position="232"/>
    </location>
</feature>
<evidence type="ECO:0000256" key="2">
    <source>
        <dbReference type="ARBA" id="ARBA00004922"/>
    </source>
</evidence>
<comment type="pathway">
    <text evidence="2">Protein modification; protein glycosylation.</text>
</comment>
<dbReference type="GO" id="GO:0016263">
    <property type="term" value="F:glycoprotein-N-acetylgalactosamine 3-beta-galactosyltransferase activity"/>
    <property type="evidence" value="ECO:0007669"/>
    <property type="project" value="UniProtKB-EC"/>
</dbReference>
<evidence type="ECO:0000256" key="9">
    <source>
        <dbReference type="ARBA" id="ARBA00022968"/>
    </source>
</evidence>